<name>A0A6N8IIA2_9ACTN</name>
<sequence length="135" mass="15242">MRGKDMSNGVYVDASGFGDAFEGILDDFFEQCTIDTKKAVQKGGNACKKQLQSTADPRMTGKYAAGWRMRTEYDRFGGYYVRVYNVSKPSLTHLLEFGHEKWVHGVDTGERVPAHRHIEPAYETGAETIMRELGR</sequence>
<dbReference type="Pfam" id="PF04883">
    <property type="entry name" value="HK97-gp10_like"/>
    <property type="match status" value="1"/>
</dbReference>
<comment type="caution">
    <text evidence="1">The sequence shown here is derived from an EMBL/GenBank/DDBJ whole genome shotgun (WGS) entry which is preliminary data.</text>
</comment>
<accession>A0A6N8IIA2</accession>
<evidence type="ECO:0008006" key="3">
    <source>
        <dbReference type="Google" id="ProtNLM"/>
    </source>
</evidence>
<dbReference type="AlphaFoldDB" id="A0A6N8IIA2"/>
<organism evidence="1 2">
    <name type="scientific">Gordonibacter urolithinfaciens</name>
    <dbReference type="NCBI Taxonomy" id="1335613"/>
    <lineage>
        <taxon>Bacteria</taxon>
        <taxon>Bacillati</taxon>
        <taxon>Actinomycetota</taxon>
        <taxon>Coriobacteriia</taxon>
        <taxon>Eggerthellales</taxon>
        <taxon>Eggerthellaceae</taxon>
        <taxon>Gordonibacter</taxon>
    </lineage>
</organism>
<dbReference type="InterPro" id="IPR010064">
    <property type="entry name" value="HK97-gp10_tail"/>
</dbReference>
<protein>
    <recommendedName>
        <fullName evidence="3">HK97 gp10 family phage protein</fullName>
    </recommendedName>
</protein>
<proteinExistence type="predicted"/>
<dbReference type="Proteomes" id="UP000468327">
    <property type="component" value="Unassembled WGS sequence"/>
</dbReference>
<reference evidence="1 2" key="1">
    <citation type="submission" date="2019-11" db="EMBL/GenBank/DDBJ databases">
        <title>Whole genome shotgun sequencing (WGS) data from Adlercreutzia equolifaciens ResAG-91, Eggerthella lenta MRI-F36, MRI-F37, MRI-F40, ResAG-49, ResAG-88, ResAG-121, ResAG-145, and Gordonibacter sp. ResAG-5, ResAG-26, ResAG-43, ResAG-50, ResAG-59.</title>
        <authorList>
            <person name="Stoll D.A."/>
            <person name="Danylec N."/>
            <person name="Franz C.M.A.P."/>
            <person name="Huch M."/>
        </authorList>
    </citation>
    <scope>NUCLEOTIDE SEQUENCE [LARGE SCALE GENOMIC DNA]</scope>
    <source>
        <strain evidence="1 2">ResAG-59</strain>
    </source>
</reference>
<dbReference type="EMBL" id="WPOC01000008">
    <property type="protein sequence ID" value="MVN14976.1"/>
    <property type="molecule type" value="Genomic_DNA"/>
</dbReference>
<evidence type="ECO:0000313" key="1">
    <source>
        <dbReference type="EMBL" id="MVN14976.1"/>
    </source>
</evidence>
<gene>
    <name evidence="1" type="ORF">GO738_06350</name>
</gene>
<keyword evidence="2" id="KW-1185">Reference proteome</keyword>
<evidence type="ECO:0000313" key="2">
    <source>
        <dbReference type="Proteomes" id="UP000468327"/>
    </source>
</evidence>